<dbReference type="GeneID" id="35594136"/>
<dbReference type="EMBL" id="CP026309">
    <property type="protein sequence ID" value="AUV83396.1"/>
    <property type="molecule type" value="Genomic_DNA"/>
</dbReference>
<dbReference type="OrthoDB" id="146450at2157"/>
<feature type="compositionally biased region" description="Basic and acidic residues" evidence="1">
    <location>
        <begin position="1"/>
        <end position="12"/>
    </location>
</feature>
<feature type="region of interest" description="Disordered" evidence="1">
    <location>
        <begin position="1"/>
        <end position="36"/>
    </location>
</feature>
<protein>
    <submittedName>
        <fullName evidence="2">Conditioned medium-induced protein 4</fullName>
    </submittedName>
</protein>
<gene>
    <name evidence="2" type="ORF">C2R22_18550</name>
</gene>
<evidence type="ECO:0000313" key="3">
    <source>
        <dbReference type="Proteomes" id="UP000236584"/>
    </source>
</evidence>
<keyword evidence="3" id="KW-1185">Reference proteome</keyword>
<evidence type="ECO:0000256" key="1">
    <source>
        <dbReference type="SAM" id="MobiDB-lite"/>
    </source>
</evidence>
<accession>A0A2I8VN92</accession>
<dbReference type="AlphaFoldDB" id="A0A2I8VN92"/>
<sequence>MDEKTEELRDIFLETTGSDTVTERQEAGRGSIKGEGGEVTDERLADLIGTMRERFPFRSSLGTDALVTVLRGFFDERTDADLADELDVEEETVFEARMDLHLVTDADRTPVDDAVRPLVVDGASLDECVEAVDADSEAVRRAFLVTTSEAAAARASHRFRDEFAELLSDEDLSARFASDARRDGLEEATEDLETDVSF</sequence>
<dbReference type="KEGG" id="srub:C2R22_18550"/>
<name>A0A2I8VN92_9EURY</name>
<dbReference type="Proteomes" id="UP000236584">
    <property type="component" value="Chromosome"/>
</dbReference>
<dbReference type="RefSeq" id="WP_103427085.1">
    <property type="nucleotide sequence ID" value="NZ_CP026309.1"/>
</dbReference>
<proteinExistence type="predicted"/>
<evidence type="ECO:0000313" key="2">
    <source>
        <dbReference type="EMBL" id="AUV83396.1"/>
    </source>
</evidence>
<reference evidence="2 3" key="1">
    <citation type="submission" date="2018-01" db="EMBL/GenBank/DDBJ databases">
        <title>Complete genome sequence of Salinigranum rubrum GX10T, an extremely halophilic archaeon isolated from a marine solar saltern.</title>
        <authorList>
            <person name="Han S."/>
        </authorList>
    </citation>
    <scope>NUCLEOTIDE SEQUENCE [LARGE SCALE GENOMIC DNA]</scope>
    <source>
        <strain evidence="2 3">GX10</strain>
    </source>
</reference>
<organism evidence="2 3">
    <name type="scientific">Salinigranum rubrum</name>
    <dbReference type="NCBI Taxonomy" id="755307"/>
    <lineage>
        <taxon>Archaea</taxon>
        <taxon>Methanobacteriati</taxon>
        <taxon>Methanobacteriota</taxon>
        <taxon>Stenosarchaea group</taxon>
        <taxon>Halobacteria</taxon>
        <taxon>Halobacteriales</taxon>
        <taxon>Haloferacaceae</taxon>
        <taxon>Salinigranum</taxon>
    </lineage>
</organism>